<dbReference type="AlphaFoldDB" id="A0A6J7CPW0"/>
<evidence type="ECO:0000256" key="3">
    <source>
        <dbReference type="ARBA" id="ARBA00022741"/>
    </source>
</evidence>
<name>A0A6J7CPW0_9ZZZZ</name>
<dbReference type="PANTHER" id="PTHR11659">
    <property type="entry name" value="GLUTAMYL-TRNA GLN AMIDOTRANSFERASE SUBUNIT B MITOCHONDRIAL AND PROKARYOTIC PET112-RELATED"/>
    <property type="match status" value="1"/>
</dbReference>
<dbReference type="InterPro" id="IPR014746">
    <property type="entry name" value="Gln_synth/guanido_kin_cat_dom"/>
</dbReference>
<dbReference type="InterPro" id="IPR017959">
    <property type="entry name" value="Asn/Gln-tRNA_amidoTrfase_suB/E"/>
</dbReference>
<dbReference type="InterPro" id="IPR004413">
    <property type="entry name" value="GatB"/>
</dbReference>
<dbReference type="InterPro" id="IPR017958">
    <property type="entry name" value="Gln-tRNA_amidoTrfase_suB_CS"/>
</dbReference>
<dbReference type="EMBL" id="CAFBLP010000002">
    <property type="protein sequence ID" value="CAB4858948.1"/>
    <property type="molecule type" value="Genomic_DNA"/>
</dbReference>
<evidence type="ECO:0000313" key="9">
    <source>
        <dbReference type="EMBL" id="CAB4858948.1"/>
    </source>
</evidence>
<dbReference type="Pfam" id="PF02637">
    <property type="entry name" value="GatB_Yqey"/>
    <property type="match status" value="1"/>
</dbReference>
<evidence type="ECO:0000256" key="6">
    <source>
        <dbReference type="ARBA" id="ARBA00047380"/>
    </source>
</evidence>
<dbReference type="NCBIfam" id="TIGR00133">
    <property type="entry name" value="gatB"/>
    <property type="match status" value="1"/>
</dbReference>
<dbReference type="SUPFAM" id="SSF55931">
    <property type="entry name" value="Glutamine synthetase/guanido kinase"/>
    <property type="match status" value="1"/>
</dbReference>
<dbReference type="FunFam" id="1.10.10.410:FF:000001">
    <property type="entry name" value="Aspartyl/glutamyl-tRNA(Asn/Gln) amidotransferase subunit B"/>
    <property type="match status" value="1"/>
</dbReference>
<dbReference type="InterPro" id="IPR006075">
    <property type="entry name" value="Asn/Gln-tRNA_Trfase_suB/E_cat"/>
</dbReference>
<dbReference type="InterPro" id="IPR018027">
    <property type="entry name" value="Asn/Gln_amidotransferase"/>
</dbReference>
<dbReference type="NCBIfam" id="NF004012">
    <property type="entry name" value="PRK05477.1-2"/>
    <property type="match status" value="1"/>
</dbReference>
<evidence type="ECO:0000256" key="2">
    <source>
        <dbReference type="ARBA" id="ARBA00022598"/>
    </source>
</evidence>
<keyword evidence="2" id="KW-0436">Ligase</keyword>
<proteinExistence type="inferred from homology"/>
<protein>
    <submittedName>
        <fullName evidence="9">Unannotated protein</fullName>
    </submittedName>
</protein>
<organism evidence="9">
    <name type="scientific">freshwater metagenome</name>
    <dbReference type="NCBI Taxonomy" id="449393"/>
    <lineage>
        <taxon>unclassified sequences</taxon>
        <taxon>metagenomes</taxon>
        <taxon>ecological metagenomes</taxon>
    </lineage>
</organism>
<evidence type="ECO:0000256" key="7">
    <source>
        <dbReference type="ARBA" id="ARBA00047913"/>
    </source>
</evidence>
<comment type="catalytic activity">
    <reaction evidence="6">
        <text>L-aspartyl-tRNA(Asn) + L-glutamine + ATP + H2O = L-asparaginyl-tRNA(Asn) + L-glutamate + ADP + phosphate + 2 H(+)</text>
        <dbReference type="Rhea" id="RHEA:14513"/>
        <dbReference type="Rhea" id="RHEA-COMP:9674"/>
        <dbReference type="Rhea" id="RHEA-COMP:9677"/>
        <dbReference type="ChEBI" id="CHEBI:15377"/>
        <dbReference type="ChEBI" id="CHEBI:15378"/>
        <dbReference type="ChEBI" id="CHEBI:29985"/>
        <dbReference type="ChEBI" id="CHEBI:30616"/>
        <dbReference type="ChEBI" id="CHEBI:43474"/>
        <dbReference type="ChEBI" id="CHEBI:58359"/>
        <dbReference type="ChEBI" id="CHEBI:78515"/>
        <dbReference type="ChEBI" id="CHEBI:78516"/>
        <dbReference type="ChEBI" id="CHEBI:456216"/>
    </reaction>
</comment>
<dbReference type="PROSITE" id="PS01234">
    <property type="entry name" value="GATB"/>
    <property type="match status" value="1"/>
</dbReference>
<dbReference type="Gene3D" id="1.10.10.410">
    <property type="match status" value="1"/>
</dbReference>
<evidence type="ECO:0000259" key="8">
    <source>
        <dbReference type="SMART" id="SM00845"/>
    </source>
</evidence>
<comment type="similarity">
    <text evidence="1">Belongs to the GatB/GatE family. GatB subfamily.</text>
</comment>
<keyword evidence="4" id="KW-0067">ATP-binding</keyword>
<dbReference type="SMART" id="SM00845">
    <property type="entry name" value="GatB_Yqey"/>
    <property type="match status" value="1"/>
</dbReference>
<gene>
    <name evidence="9" type="ORF">UFOPK3376_00145</name>
</gene>
<comment type="catalytic activity">
    <reaction evidence="7">
        <text>L-glutamyl-tRNA(Gln) + L-glutamine + ATP + H2O = L-glutaminyl-tRNA(Gln) + L-glutamate + ADP + phosphate + H(+)</text>
        <dbReference type="Rhea" id="RHEA:17521"/>
        <dbReference type="Rhea" id="RHEA-COMP:9681"/>
        <dbReference type="Rhea" id="RHEA-COMP:9684"/>
        <dbReference type="ChEBI" id="CHEBI:15377"/>
        <dbReference type="ChEBI" id="CHEBI:15378"/>
        <dbReference type="ChEBI" id="CHEBI:29985"/>
        <dbReference type="ChEBI" id="CHEBI:30616"/>
        <dbReference type="ChEBI" id="CHEBI:43474"/>
        <dbReference type="ChEBI" id="CHEBI:58359"/>
        <dbReference type="ChEBI" id="CHEBI:78520"/>
        <dbReference type="ChEBI" id="CHEBI:78521"/>
        <dbReference type="ChEBI" id="CHEBI:456216"/>
    </reaction>
</comment>
<dbReference type="SUPFAM" id="SSF89095">
    <property type="entry name" value="GatB/YqeY motif"/>
    <property type="match status" value="1"/>
</dbReference>
<evidence type="ECO:0000256" key="1">
    <source>
        <dbReference type="ARBA" id="ARBA00005306"/>
    </source>
</evidence>
<dbReference type="GO" id="GO:0070681">
    <property type="term" value="P:glutaminyl-tRNAGln biosynthesis via transamidation"/>
    <property type="evidence" value="ECO:0007669"/>
    <property type="project" value="TreeGrafter"/>
</dbReference>
<reference evidence="9" key="1">
    <citation type="submission" date="2020-05" db="EMBL/GenBank/DDBJ databases">
        <authorList>
            <person name="Chiriac C."/>
            <person name="Salcher M."/>
            <person name="Ghai R."/>
            <person name="Kavagutti S V."/>
        </authorList>
    </citation>
    <scope>NUCLEOTIDE SEQUENCE</scope>
</reference>
<dbReference type="NCBIfam" id="NF004014">
    <property type="entry name" value="PRK05477.1-4"/>
    <property type="match status" value="1"/>
</dbReference>
<evidence type="ECO:0000256" key="5">
    <source>
        <dbReference type="ARBA" id="ARBA00022917"/>
    </source>
</evidence>
<accession>A0A6J7CPW0</accession>
<dbReference type="Pfam" id="PF02934">
    <property type="entry name" value="GatB_N"/>
    <property type="match status" value="1"/>
</dbReference>
<dbReference type="InterPro" id="IPR023168">
    <property type="entry name" value="GatB_Yqey_C_2"/>
</dbReference>
<sequence>MSQDTSNSQAAVSQGTTGSMIYSAGPVTGNEILIDGWELIVGLEVHVELATLTKLFSASANRFGDEPNTNIDPVTLGLPGALPVLNRHAVELAMRIGLALNCTIQPSTFHRKNYFYPDMPKAYQISQYDQPINIDGFLALPGGKRIGVERAHLEEDTGKSTHLGGSGGRIHGSDYSLIDFNRAGVPLVEIVSRPDIRTAEEARQYVTELRSILVAIGASDAKMEEGSMRCDANVSVHKPGTPYGTRCEIKNVNSIRSLGRAIEYEARRQIDMNAAGETVRQETRHWDENDGRTHTLRSKEDADDYRYFLEPDLVPLAPSKEWIQAVRDAMPMLPGARRARLSEATSIAADAEAIMVVVERGQDDYVLAVATAGGDVGRALVHVKEAFADLGPTPSVPAADLAGLTLLEVAGTITATQAKTVLADIVAAGGGNAAAIAASKGFEAMDTGALEAMVDQVIADNAVAWAKYCGGEDKAMGALVGAAMKASQGKADGKLVTALLQAKRLA</sequence>
<dbReference type="InterPro" id="IPR003789">
    <property type="entry name" value="Asn/Gln_tRNA_amidoTrase-B-like"/>
</dbReference>
<keyword evidence="5" id="KW-0648">Protein biosynthesis</keyword>
<dbReference type="GO" id="GO:0006412">
    <property type="term" value="P:translation"/>
    <property type="evidence" value="ECO:0007669"/>
    <property type="project" value="UniProtKB-KW"/>
</dbReference>
<keyword evidence="3" id="KW-0547">Nucleotide-binding</keyword>
<feature type="domain" description="Asn/Gln amidotransferase" evidence="8">
    <location>
        <begin position="364"/>
        <end position="504"/>
    </location>
</feature>
<dbReference type="HAMAP" id="MF_00121">
    <property type="entry name" value="GatB"/>
    <property type="match status" value="1"/>
</dbReference>
<dbReference type="PANTHER" id="PTHR11659:SF0">
    <property type="entry name" value="GLUTAMYL-TRNA(GLN) AMIDOTRANSFERASE SUBUNIT B, MITOCHONDRIAL"/>
    <property type="match status" value="1"/>
</dbReference>
<dbReference type="GO" id="GO:0050567">
    <property type="term" value="F:glutaminyl-tRNA synthase (glutamine-hydrolyzing) activity"/>
    <property type="evidence" value="ECO:0007669"/>
    <property type="project" value="TreeGrafter"/>
</dbReference>
<evidence type="ECO:0000256" key="4">
    <source>
        <dbReference type="ARBA" id="ARBA00022840"/>
    </source>
</evidence>
<dbReference type="GO" id="GO:0005524">
    <property type="term" value="F:ATP binding"/>
    <property type="evidence" value="ECO:0007669"/>
    <property type="project" value="UniProtKB-KW"/>
</dbReference>